<dbReference type="Pfam" id="PF07690">
    <property type="entry name" value="MFS_1"/>
    <property type="match status" value="1"/>
</dbReference>
<feature type="region of interest" description="Disordered" evidence="8">
    <location>
        <begin position="65"/>
        <end position="86"/>
    </location>
</feature>
<dbReference type="PANTHER" id="PTHR43791">
    <property type="entry name" value="PERMEASE-RELATED"/>
    <property type="match status" value="1"/>
</dbReference>
<feature type="transmembrane region" description="Helical" evidence="9">
    <location>
        <begin position="449"/>
        <end position="471"/>
    </location>
</feature>
<dbReference type="EMBL" id="JAGPUO010000016">
    <property type="protein sequence ID" value="KAG5657896.1"/>
    <property type="molecule type" value="Genomic_DNA"/>
</dbReference>
<feature type="transmembrane region" description="Helical" evidence="9">
    <location>
        <begin position="291"/>
        <end position="311"/>
    </location>
</feature>
<feature type="transmembrane region" description="Helical" evidence="9">
    <location>
        <begin position="361"/>
        <end position="383"/>
    </location>
</feature>
<feature type="transmembrane region" description="Helical" evidence="9">
    <location>
        <begin position="395"/>
        <end position="417"/>
    </location>
</feature>
<dbReference type="SUPFAM" id="SSF103473">
    <property type="entry name" value="MFS general substrate transporter"/>
    <property type="match status" value="1"/>
</dbReference>
<evidence type="ECO:0000256" key="1">
    <source>
        <dbReference type="ARBA" id="ARBA00004141"/>
    </source>
</evidence>
<feature type="region of interest" description="Disordered" evidence="8">
    <location>
        <begin position="545"/>
        <end position="581"/>
    </location>
</feature>
<evidence type="ECO:0000256" key="9">
    <source>
        <dbReference type="SAM" id="Phobius"/>
    </source>
</evidence>
<dbReference type="GO" id="GO:0016020">
    <property type="term" value="C:membrane"/>
    <property type="evidence" value="ECO:0007669"/>
    <property type="project" value="UniProtKB-SubCell"/>
</dbReference>
<feature type="transmembrane region" description="Helical" evidence="9">
    <location>
        <begin position="195"/>
        <end position="216"/>
    </location>
</feature>
<sequence>MKIPDHAPCANAGFRYIVQEEDLWSPGIREFYIRRVHILDSPLQPQSSTPADPTPSLRAYTVTRQNSPAHTTMSQTVDQKPDIGPDACLTRSEEKLGPDNKHGEVANVYPEPTPEEERELLRKIDLYVLPMMCFVFFLQYLDKQSLSYASIFGLIPDLGLTKHQYSWTSSIFYVGQLVAEYPFIYLMSRLPLTKFVGATVIASIVWGAVCLCLAATNNFAGFATVRFFLGFWEGAVSPAFITLTSIWYRKNEHATRTALWITMNGLAQVIGCLLMYGIGVNKSLGLAPWRTLFLVCGALTAFAGVLFFFFMPSSPKNAWFLTERQKQVLSMRMAKDREGGDKTSFSIAQLKEALFDVKTWFVFWFGVLVTMQSPVLTFASLVINNIGYDRYQTMLYMAPSGAVQISLVWIGVLGCMWFPNNRTYVAMVLVIPPLIGTVLLLKLSLDAGWGMIAASWLASCITAVWFILLSLTASNVKGNTKRAIVNAMFFIGYCAGCIASPQLWTQAPRYFSGVVTSIVTWCTLFVVIASYRFVCVRDNNSREVRGVEGSEDGHSPVVLDGNGAPETDMTDKQDREFRYSV</sequence>
<feature type="compositionally biased region" description="Polar residues" evidence="8">
    <location>
        <begin position="65"/>
        <end position="78"/>
    </location>
</feature>
<dbReference type="AlphaFoldDB" id="A0A9P7KLW9"/>
<comment type="subcellular location">
    <subcellularLocation>
        <location evidence="1">Membrane</location>
        <topology evidence="1">Multi-pass membrane protein</topology>
    </subcellularLocation>
</comment>
<evidence type="ECO:0000313" key="12">
    <source>
        <dbReference type="Proteomes" id="UP000782241"/>
    </source>
</evidence>
<comment type="caution">
    <text evidence="11">The sequence shown here is derived from an EMBL/GenBank/DDBJ whole genome shotgun (WGS) entry which is preliminary data.</text>
</comment>
<evidence type="ECO:0000259" key="10">
    <source>
        <dbReference type="PROSITE" id="PS50850"/>
    </source>
</evidence>
<evidence type="ECO:0000256" key="8">
    <source>
        <dbReference type="SAM" id="MobiDB-lite"/>
    </source>
</evidence>
<dbReference type="Gene3D" id="1.20.1250.20">
    <property type="entry name" value="MFS general substrate transporter like domains"/>
    <property type="match status" value="1"/>
</dbReference>
<feature type="domain" description="Major facilitator superfamily (MFS) profile" evidence="10">
    <location>
        <begin position="128"/>
        <end position="581"/>
    </location>
</feature>
<feature type="transmembrane region" description="Helical" evidence="9">
    <location>
        <begin position="260"/>
        <end position="279"/>
    </location>
</feature>
<feature type="transmembrane region" description="Helical" evidence="9">
    <location>
        <begin position="483"/>
        <end position="504"/>
    </location>
</feature>
<feature type="compositionally biased region" description="Basic and acidic residues" evidence="8">
    <location>
        <begin position="545"/>
        <end position="554"/>
    </location>
</feature>
<reference evidence="11" key="1">
    <citation type="submission" date="2021-04" db="EMBL/GenBank/DDBJ databases">
        <title>Draft genome of Fusarium avenaceum strain F156N33, isolated from an atmospheric sample in Virginia.</title>
        <authorList>
            <person name="Yang S."/>
            <person name="Vinatzer B.A."/>
            <person name="Coleman J."/>
        </authorList>
    </citation>
    <scope>NUCLEOTIDE SEQUENCE</scope>
    <source>
        <strain evidence="11">F156N33</strain>
    </source>
</reference>
<keyword evidence="12" id="KW-1185">Reference proteome</keyword>
<evidence type="ECO:0000313" key="11">
    <source>
        <dbReference type="EMBL" id="KAG5657896.1"/>
    </source>
</evidence>
<keyword evidence="4 9" id="KW-1133">Transmembrane helix</keyword>
<evidence type="ECO:0000256" key="4">
    <source>
        <dbReference type="ARBA" id="ARBA00022989"/>
    </source>
</evidence>
<proteinExistence type="inferred from homology"/>
<evidence type="ECO:0000256" key="3">
    <source>
        <dbReference type="ARBA" id="ARBA00022692"/>
    </source>
</evidence>
<evidence type="ECO:0000256" key="5">
    <source>
        <dbReference type="ARBA" id="ARBA00023136"/>
    </source>
</evidence>
<keyword evidence="5 9" id="KW-0472">Membrane</keyword>
<dbReference type="FunFam" id="1.20.1250.20:FF:000064">
    <property type="entry name" value="MFS allantoate transporter"/>
    <property type="match status" value="1"/>
</dbReference>
<evidence type="ECO:0000256" key="6">
    <source>
        <dbReference type="ARBA" id="ARBA00023180"/>
    </source>
</evidence>
<feature type="transmembrane region" description="Helical" evidence="9">
    <location>
        <begin position="228"/>
        <end position="248"/>
    </location>
</feature>
<organism evidence="11 12">
    <name type="scientific">Fusarium avenaceum</name>
    <dbReference type="NCBI Taxonomy" id="40199"/>
    <lineage>
        <taxon>Eukaryota</taxon>
        <taxon>Fungi</taxon>
        <taxon>Dikarya</taxon>
        <taxon>Ascomycota</taxon>
        <taxon>Pezizomycotina</taxon>
        <taxon>Sordariomycetes</taxon>
        <taxon>Hypocreomycetidae</taxon>
        <taxon>Hypocreales</taxon>
        <taxon>Nectriaceae</taxon>
        <taxon>Fusarium</taxon>
        <taxon>Fusarium tricinctum species complex</taxon>
    </lineage>
</organism>
<dbReference type="InterPro" id="IPR011701">
    <property type="entry name" value="MFS"/>
</dbReference>
<keyword evidence="2" id="KW-0813">Transport</keyword>
<dbReference type="InterPro" id="IPR036259">
    <property type="entry name" value="MFS_trans_sf"/>
</dbReference>
<evidence type="ECO:0000256" key="7">
    <source>
        <dbReference type="ARBA" id="ARBA00037968"/>
    </source>
</evidence>
<dbReference type="Proteomes" id="UP000782241">
    <property type="component" value="Unassembled WGS sequence"/>
</dbReference>
<evidence type="ECO:0000256" key="2">
    <source>
        <dbReference type="ARBA" id="ARBA00022448"/>
    </source>
</evidence>
<dbReference type="GO" id="GO:0022857">
    <property type="term" value="F:transmembrane transporter activity"/>
    <property type="evidence" value="ECO:0007669"/>
    <property type="project" value="InterPro"/>
</dbReference>
<accession>A0A9P7KLW9</accession>
<dbReference type="PANTHER" id="PTHR43791:SF103">
    <property type="entry name" value="MAJOR FACILITATOR SUPERFAMILY (MFS) PROFILE DOMAIN-CONTAINING PROTEIN-RELATED"/>
    <property type="match status" value="1"/>
</dbReference>
<name>A0A9P7KLW9_9HYPO</name>
<gene>
    <name evidence="11" type="ORF">KAF25_007929</name>
</gene>
<dbReference type="InterPro" id="IPR020846">
    <property type="entry name" value="MFS_dom"/>
</dbReference>
<feature type="transmembrane region" description="Helical" evidence="9">
    <location>
        <begin position="510"/>
        <end position="534"/>
    </location>
</feature>
<comment type="similarity">
    <text evidence="7">Belongs to the major facilitator superfamily. Allantoate permease family.</text>
</comment>
<protein>
    <recommendedName>
        <fullName evidence="10">Major facilitator superfamily (MFS) profile domain-containing protein</fullName>
    </recommendedName>
</protein>
<keyword evidence="3 9" id="KW-0812">Transmembrane</keyword>
<keyword evidence="6" id="KW-0325">Glycoprotein</keyword>
<feature type="compositionally biased region" description="Basic and acidic residues" evidence="8">
    <location>
        <begin position="569"/>
        <end position="581"/>
    </location>
</feature>
<dbReference type="PROSITE" id="PS50850">
    <property type="entry name" value="MFS"/>
    <property type="match status" value="1"/>
</dbReference>